<organism evidence="3 4">
    <name type="scientific">Aspergillus avenaceus</name>
    <dbReference type="NCBI Taxonomy" id="36643"/>
    <lineage>
        <taxon>Eukaryota</taxon>
        <taxon>Fungi</taxon>
        <taxon>Dikarya</taxon>
        <taxon>Ascomycota</taxon>
        <taxon>Pezizomycotina</taxon>
        <taxon>Eurotiomycetes</taxon>
        <taxon>Eurotiomycetidae</taxon>
        <taxon>Eurotiales</taxon>
        <taxon>Aspergillaceae</taxon>
        <taxon>Aspergillus</taxon>
        <taxon>Aspergillus subgen. Circumdati</taxon>
    </lineage>
</organism>
<sequence>MRVISPDTYTAIITAENGKAKAGAGGEVLFQQASSNGWEEAAGIYGDIVHDSSASSRARVIKEPVGVAAALAARCTVVLKPDGQTPFSSNALAVLSEHAAIPKGVVNIITALDNTPSSVSLCWSNMLNKLGLEMRENTPFIVLDDAELQVAIDSLLASKLKVTGQMCVCANRIYVQTFCIRWIQAFCMGREGSKYGLDDYLTIKTTVTAGIHTI</sequence>
<dbReference type="GO" id="GO:0004777">
    <property type="term" value="F:succinate-semialdehyde dehydrogenase (NAD+) activity"/>
    <property type="evidence" value="ECO:0007669"/>
    <property type="project" value="TreeGrafter"/>
</dbReference>
<evidence type="ECO:0000256" key="1">
    <source>
        <dbReference type="ARBA" id="ARBA00023002"/>
    </source>
</evidence>
<dbReference type="Gene3D" id="3.40.309.10">
    <property type="entry name" value="Aldehyde Dehydrogenase, Chain A, domain 2"/>
    <property type="match status" value="1"/>
</dbReference>
<feature type="domain" description="Aldehyde dehydrogenase" evidence="2">
    <location>
        <begin position="125"/>
        <end position="177"/>
    </location>
</feature>
<dbReference type="PANTHER" id="PTHR43353">
    <property type="entry name" value="SUCCINATE-SEMIALDEHYDE DEHYDROGENASE, MITOCHONDRIAL"/>
    <property type="match status" value="1"/>
</dbReference>
<gene>
    <name evidence="3" type="ORF">BDV25DRAFT_136372</name>
</gene>
<keyword evidence="4" id="KW-1185">Reference proteome</keyword>
<dbReference type="OrthoDB" id="310895at2759"/>
<dbReference type="EMBL" id="ML742033">
    <property type="protein sequence ID" value="KAE8154003.1"/>
    <property type="molecule type" value="Genomic_DNA"/>
</dbReference>
<accession>A0A5N6U5T3</accession>
<evidence type="ECO:0000313" key="4">
    <source>
        <dbReference type="Proteomes" id="UP000325780"/>
    </source>
</evidence>
<dbReference type="Pfam" id="PF00171">
    <property type="entry name" value="Aldedh"/>
    <property type="match status" value="2"/>
</dbReference>
<dbReference type="AlphaFoldDB" id="A0A5N6U5T3"/>
<name>A0A5N6U5T3_ASPAV</name>
<dbReference type="InterPro" id="IPR016163">
    <property type="entry name" value="Ald_DH_C"/>
</dbReference>
<dbReference type="InterPro" id="IPR016161">
    <property type="entry name" value="Ald_DH/histidinol_DH"/>
</dbReference>
<dbReference type="SUPFAM" id="SSF53720">
    <property type="entry name" value="ALDH-like"/>
    <property type="match status" value="1"/>
</dbReference>
<evidence type="ECO:0000313" key="3">
    <source>
        <dbReference type="EMBL" id="KAE8154003.1"/>
    </source>
</evidence>
<protein>
    <submittedName>
        <fullName evidence="3">Aldehyde/histidinol dehydrogenase</fullName>
    </submittedName>
</protein>
<dbReference type="Proteomes" id="UP000325780">
    <property type="component" value="Unassembled WGS sequence"/>
</dbReference>
<proteinExistence type="predicted"/>
<dbReference type="Gene3D" id="3.40.605.10">
    <property type="entry name" value="Aldehyde Dehydrogenase, Chain A, domain 1"/>
    <property type="match status" value="1"/>
</dbReference>
<dbReference type="InterPro" id="IPR015590">
    <property type="entry name" value="Aldehyde_DH_dom"/>
</dbReference>
<dbReference type="PANTHER" id="PTHR43353:SF11">
    <property type="entry name" value="SUCCINATE SEMIALDEHYDE DEHYDROGENASE (EUROFUNG)"/>
    <property type="match status" value="1"/>
</dbReference>
<dbReference type="GO" id="GO:0009450">
    <property type="term" value="P:gamma-aminobutyric acid catabolic process"/>
    <property type="evidence" value="ECO:0007669"/>
    <property type="project" value="TreeGrafter"/>
</dbReference>
<evidence type="ECO:0000259" key="2">
    <source>
        <dbReference type="Pfam" id="PF00171"/>
    </source>
</evidence>
<feature type="domain" description="Aldehyde dehydrogenase" evidence="2">
    <location>
        <begin position="67"/>
        <end position="111"/>
    </location>
</feature>
<dbReference type="InterPro" id="IPR016162">
    <property type="entry name" value="Ald_DH_N"/>
</dbReference>
<dbReference type="GO" id="GO:0005737">
    <property type="term" value="C:cytoplasm"/>
    <property type="evidence" value="ECO:0007669"/>
    <property type="project" value="TreeGrafter"/>
</dbReference>
<dbReference type="InterPro" id="IPR050740">
    <property type="entry name" value="Aldehyde_DH_Superfamily"/>
</dbReference>
<reference evidence="3 4" key="1">
    <citation type="submission" date="2019-04" db="EMBL/GenBank/DDBJ databases">
        <title>Friends and foes A comparative genomics study of 23 Aspergillus species from section Flavi.</title>
        <authorList>
            <consortium name="DOE Joint Genome Institute"/>
            <person name="Kjaerbolling I."/>
            <person name="Vesth T."/>
            <person name="Frisvad J.C."/>
            <person name="Nybo J.L."/>
            <person name="Theobald S."/>
            <person name="Kildgaard S."/>
            <person name="Isbrandt T."/>
            <person name="Kuo A."/>
            <person name="Sato A."/>
            <person name="Lyhne E.K."/>
            <person name="Kogle M.E."/>
            <person name="Wiebenga A."/>
            <person name="Kun R.S."/>
            <person name="Lubbers R.J."/>
            <person name="Makela M.R."/>
            <person name="Barry K."/>
            <person name="Chovatia M."/>
            <person name="Clum A."/>
            <person name="Daum C."/>
            <person name="Haridas S."/>
            <person name="He G."/>
            <person name="LaButti K."/>
            <person name="Lipzen A."/>
            <person name="Mondo S."/>
            <person name="Riley R."/>
            <person name="Salamov A."/>
            <person name="Simmons B.A."/>
            <person name="Magnuson J.K."/>
            <person name="Henrissat B."/>
            <person name="Mortensen U.H."/>
            <person name="Larsen T.O."/>
            <person name="Devries R.P."/>
            <person name="Grigoriev I.V."/>
            <person name="Machida M."/>
            <person name="Baker S.E."/>
            <person name="Andersen M.R."/>
        </authorList>
    </citation>
    <scope>NUCLEOTIDE SEQUENCE [LARGE SCALE GENOMIC DNA]</scope>
    <source>
        <strain evidence="3 4">IBT 18842</strain>
    </source>
</reference>
<keyword evidence="1" id="KW-0560">Oxidoreductase</keyword>